<dbReference type="Pfam" id="PF02209">
    <property type="entry name" value="VHP"/>
    <property type="match status" value="1"/>
</dbReference>
<dbReference type="GO" id="GO:0008154">
    <property type="term" value="P:actin polymerization or depolymerization"/>
    <property type="evidence" value="ECO:0007669"/>
    <property type="project" value="TreeGrafter"/>
</dbReference>
<dbReference type="SMART" id="SM00153">
    <property type="entry name" value="VHP"/>
    <property type="match status" value="1"/>
</dbReference>
<dbReference type="InterPro" id="IPR036886">
    <property type="entry name" value="Villin_headpiece_dom_sf"/>
</dbReference>
<dbReference type="Gene3D" id="3.40.20.10">
    <property type="entry name" value="Severin"/>
    <property type="match status" value="6"/>
</dbReference>
<keyword evidence="7" id="KW-1185">Reference proteome</keyword>
<dbReference type="InterPro" id="IPR007122">
    <property type="entry name" value="Villin/Gelsolin"/>
</dbReference>
<evidence type="ECO:0000313" key="6">
    <source>
        <dbReference type="EnsemblMetazoa" id="CLYHEMP014431.1"/>
    </source>
</evidence>
<dbReference type="Gene3D" id="1.10.950.10">
    <property type="entry name" value="Villin headpiece domain"/>
    <property type="match status" value="1"/>
</dbReference>
<dbReference type="GO" id="GO:0051016">
    <property type="term" value="P:barbed-end actin filament capping"/>
    <property type="evidence" value="ECO:0007669"/>
    <property type="project" value="TreeGrafter"/>
</dbReference>
<dbReference type="CDD" id="cd11291">
    <property type="entry name" value="gelsolin_S6_like"/>
    <property type="match status" value="1"/>
</dbReference>
<feature type="domain" description="HP" evidence="5">
    <location>
        <begin position="754"/>
        <end position="818"/>
    </location>
</feature>
<keyword evidence="2" id="KW-0117">Actin capping</keyword>
<dbReference type="PROSITE" id="PS51089">
    <property type="entry name" value="HP"/>
    <property type="match status" value="1"/>
</dbReference>
<evidence type="ECO:0000313" key="7">
    <source>
        <dbReference type="Proteomes" id="UP000594262"/>
    </source>
</evidence>
<dbReference type="EnsemblMetazoa" id="CLYHEMT014431.1">
    <property type="protein sequence ID" value="CLYHEMP014431.1"/>
    <property type="gene ID" value="CLYHEMG014431"/>
</dbReference>
<dbReference type="GeneID" id="136813308"/>
<keyword evidence="4" id="KW-0009">Actin-binding</keyword>
<dbReference type="GO" id="GO:0005737">
    <property type="term" value="C:cytoplasm"/>
    <property type="evidence" value="ECO:0007669"/>
    <property type="project" value="TreeGrafter"/>
</dbReference>
<dbReference type="FunFam" id="3.40.20.10:FF:000001">
    <property type="entry name" value="Gelsolin"/>
    <property type="match status" value="1"/>
</dbReference>
<sequence>MSKGAFVDEAFEGCGQEPGLEIWRIEKLKVVKQDPKTYGKFYSGDSYICLLTRKVENRIEWDIHFWLGAETSQDEAGVCAYKTVELDDSLGGYPVQYREVQKHESKRFLDIFPLGVEYLEGGIDSGFVKVDRDAYRKRLLHVKGKRNIRIEEVELTYKSLNHGDVFVLDDGKTIYCWNGKDSSKRERVKAAEIARKIKDDERGGKPRVILIDSGHDNENTFFKVLGDKGPIKSAEEGGDDVEHDSQDKVEVCLYRVSDASGELKIEEAAKKPLKKEDLDTDDCFILDTGPAGVFSWIGKGCTINEKKAAMNNAMKFIHKKGYPSYTTIMRILEGGETPLFKSYFATWATTEDQLCMGVIDKSNIAAYNTSKFNVNSLHGGKKKDKSLLPDDGKGKVKIWRIEKFKKMDLPEKEYGVFYDGDCYVILYTYQVRSYEKYIIYYWQGLKSSSDEKGSSAIIAAQIDDELGGSAVQVRVVQNKEPEHFCLVFHGKMIIRKGGIDSGFRKRSDSESEKTKAKDGVILFQIRGTTELNTRAVEVTGRAASLNSNDVFLMKTPDKAFVWEGSGASEDEKKFAENVSDYAAPDGDLVIVREGKETDEFWSLLGGKEEYASMPRLAEDRPEVPPRLFQCSNASGKFWVEEIFDFDQDDLCEDDVMFLDTYDEIFVWIGDGANFIEKKNALEGAVEYLKSDTNGRTPENTSILQVKQGCEPLNFTGYFLAWDTEKWSKGMTYEELKKQMGEDNAGVTSVEEELQKYNKVYPYSALCDHERILDGVDPCNKEKHLSDAEFEQYMKCTKAEYDKMKPWKREIVKRRANLF</sequence>
<evidence type="ECO:0000256" key="1">
    <source>
        <dbReference type="ARBA" id="ARBA00008418"/>
    </source>
</evidence>
<dbReference type="InterPro" id="IPR003128">
    <property type="entry name" value="Villin_headpiece"/>
</dbReference>
<dbReference type="Proteomes" id="UP000594262">
    <property type="component" value="Unplaced"/>
</dbReference>
<organism evidence="6 7">
    <name type="scientific">Clytia hemisphaerica</name>
    <dbReference type="NCBI Taxonomy" id="252671"/>
    <lineage>
        <taxon>Eukaryota</taxon>
        <taxon>Metazoa</taxon>
        <taxon>Cnidaria</taxon>
        <taxon>Hydrozoa</taxon>
        <taxon>Hydroidolina</taxon>
        <taxon>Leptothecata</taxon>
        <taxon>Obeliida</taxon>
        <taxon>Clytiidae</taxon>
        <taxon>Clytia</taxon>
    </lineage>
</organism>
<protein>
    <recommendedName>
        <fullName evidence="5">HP domain-containing protein</fullName>
    </recommendedName>
</protein>
<evidence type="ECO:0000259" key="5">
    <source>
        <dbReference type="PROSITE" id="PS51089"/>
    </source>
</evidence>
<evidence type="ECO:0000256" key="3">
    <source>
        <dbReference type="ARBA" id="ARBA00022737"/>
    </source>
</evidence>
<dbReference type="AlphaFoldDB" id="A0A7M6DKY4"/>
<dbReference type="InterPro" id="IPR007123">
    <property type="entry name" value="Gelsolin-like_dom"/>
</dbReference>
<dbReference type="CDD" id="cd11290">
    <property type="entry name" value="gelsolin_S1_like"/>
    <property type="match status" value="1"/>
</dbReference>
<dbReference type="CDD" id="cd11288">
    <property type="entry name" value="gelsolin_S5_like"/>
    <property type="match status" value="1"/>
</dbReference>
<evidence type="ECO:0000256" key="4">
    <source>
        <dbReference type="ARBA" id="ARBA00023203"/>
    </source>
</evidence>
<dbReference type="SMART" id="SM00262">
    <property type="entry name" value="GEL"/>
    <property type="match status" value="6"/>
</dbReference>
<dbReference type="CDD" id="cd11292">
    <property type="entry name" value="gelsolin_S3_like"/>
    <property type="match status" value="1"/>
</dbReference>
<name>A0A7M6DKY4_9CNID</name>
<evidence type="ECO:0000256" key="2">
    <source>
        <dbReference type="ARBA" id="ARBA00022467"/>
    </source>
</evidence>
<dbReference type="Pfam" id="PF00626">
    <property type="entry name" value="Gelsolin"/>
    <property type="match status" value="6"/>
</dbReference>
<dbReference type="PRINTS" id="PR00597">
    <property type="entry name" value="GELSOLIN"/>
</dbReference>
<dbReference type="SUPFAM" id="SSF47050">
    <property type="entry name" value="VHP, Villin headpiece domain"/>
    <property type="match status" value="1"/>
</dbReference>
<dbReference type="PANTHER" id="PTHR11977:SF123">
    <property type="entry name" value="GELSOLIN"/>
    <property type="match status" value="1"/>
</dbReference>
<dbReference type="GO" id="GO:0051015">
    <property type="term" value="F:actin filament binding"/>
    <property type="evidence" value="ECO:0007669"/>
    <property type="project" value="InterPro"/>
</dbReference>
<dbReference type="FunFam" id="3.40.20.10:FF:000005">
    <property type="entry name" value="Gelsolin"/>
    <property type="match status" value="1"/>
</dbReference>
<dbReference type="SUPFAM" id="SSF55753">
    <property type="entry name" value="Actin depolymerizing proteins"/>
    <property type="match status" value="6"/>
</dbReference>
<dbReference type="CDD" id="cd11289">
    <property type="entry name" value="gelsolin_S2_like"/>
    <property type="match status" value="1"/>
</dbReference>
<dbReference type="RefSeq" id="XP_066925925.1">
    <property type="nucleotide sequence ID" value="XM_067069824.1"/>
</dbReference>
<dbReference type="GO" id="GO:0015629">
    <property type="term" value="C:actin cytoskeleton"/>
    <property type="evidence" value="ECO:0007669"/>
    <property type="project" value="TreeGrafter"/>
</dbReference>
<dbReference type="OrthoDB" id="6375767at2759"/>
<reference evidence="6" key="1">
    <citation type="submission" date="2021-01" db="UniProtKB">
        <authorList>
            <consortium name="EnsemblMetazoa"/>
        </authorList>
    </citation>
    <scope>IDENTIFICATION</scope>
</reference>
<dbReference type="GO" id="GO:0005546">
    <property type="term" value="F:phosphatidylinositol-4,5-bisphosphate binding"/>
    <property type="evidence" value="ECO:0007669"/>
    <property type="project" value="TreeGrafter"/>
</dbReference>
<accession>A0A7M6DKY4</accession>
<dbReference type="GO" id="GO:0051014">
    <property type="term" value="P:actin filament severing"/>
    <property type="evidence" value="ECO:0007669"/>
    <property type="project" value="TreeGrafter"/>
</dbReference>
<dbReference type="InterPro" id="IPR029006">
    <property type="entry name" value="ADF-H/Gelsolin-like_dom_sf"/>
</dbReference>
<comment type="similarity">
    <text evidence="1">Belongs to the villin/gelsolin family.</text>
</comment>
<keyword evidence="3" id="KW-0677">Repeat</keyword>
<proteinExistence type="inferred from homology"/>
<dbReference type="PANTHER" id="PTHR11977">
    <property type="entry name" value="VILLIN"/>
    <property type="match status" value="1"/>
</dbReference>
<dbReference type="CDD" id="cd11293">
    <property type="entry name" value="gelsolin_S4_like"/>
    <property type="match status" value="1"/>
</dbReference>